<dbReference type="CDD" id="cd10306">
    <property type="entry name" value="GST_C_GluRS_N"/>
    <property type="match status" value="1"/>
</dbReference>
<proteinExistence type="predicted"/>
<protein>
    <submittedName>
        <fullName evidence="3">Glutamate--tRNA ligase</fullName>
        <ecNumber evidence="3">6.1.1.17</ecNumber>
    </submittedName>
</protein>
<accession>A0ABR3GAT4</accession>
<dbReference type="PANTHER" id="PTHR43097">
    <property type="entry name" value="GLUTAMINE-TRNA LIGASE"/>
    <property type="match status" value="1"/>
</dbReference>
<evidence type="ECO:0000313" key="4">
    <source>
        <dbReference type="Proteomes" id="UP001447188"/>
    </source>
</evidence>
<keyword evidence="1" id="KW-0648">Protein biosynthesis</keyword>
<dbReference type="Proteomes" id="UP001447188">
    <property type="component" value="Unassembled WGS sequence"/>
</dbReference>
<dbReference type="PANTHER" id="PTHR43097:SF5">
    <property type="entry name" value="GLUTAMATE--TRNA LIGASE"/>
    <property type="match status" value="1"/>
</dbReference>
<dbReference type="GO" id="GO:0004818">
    <property type="term" value="F:glutamate-tRNA ligase activity"/>
    <property type="evidence" value="ECO:0007669"/>
    <property type="project" value="UniProtKB-EC"/>
</dbReference>
<dbReference type="Gene3D" id="3.40.30.70">
    <property type="match status" value="1"/>
</dbReference>
<evidence type="ECO:0000256" key="1">
    <source>
        <dbReference type="ARBA" id="ARBA00022917"/>
    </source>
</evidence>
<sequence length="223" mass="24457">MTSYNLLVAQKVVRAPQSHIYPALIASSIINGEDPMQPIAVVYVEAELLENSKPESSIGVQLEGQEAVYGPKAVIEKLLQSHPGRLRGSHPALEDEWVAFTLNRLSGGTKDFKSTSAALEELNNHLTLRTFLVGYTLTIADISVWGALNGSGQAISAIKRNHLPNLVRWFKYISSIERVATVIDAFKTELTTKKKAKSKEGNYEIGLLDTDKGVVTRFPPEPS</sequence>
<organism evidence="3 4">
    <name type="scientific">Discina gigas</name>
    <dbReference type="NCBI Taxonomy" id="1032678"/>
    <lineage>
        <taxon>Eukaryota</taxon>
        <taxon>Fungi</taxon>
        <taxon>Dikarya</taxon>
        <taxon>Ascomycota</taxon>
        <taxon>Pezizomycotina</taxon>
        <taxon>Pezizomycetes</taxon>
        <taxon>Pezizales</taxon>
        <taxon>Discinaceae</taxon>
        <taxon>Discina</taxon>
    </lineage>
</organism>
<comment type="caution">
    <text evidence="3">The sequence shown here is derived from an EMBL/GenBank/DDBJ whole genome shotgun (WGS) entry which is preliminary data.</text>
</comment>
<name>A0ABR3GAT4_9PEZI</name>
<dbReference type="Gene3D" id="1.20.1050.10">
    <property type="match status" value="1"/>
</dbReference>
<feature type="domain" description="GST C-terminal" evidence="2">
    <location>
        <begin position="51"/>
        <end position="198"/>
    </location>
</feature>
<dbReference type="InterPro" id="IPR050132">
    <property type="entry name" value="Gln/Glu-tRNA_Ligase"/>
</dbReference>
<dbReference type="InterPro" id="IPR036282">
    <property type="entry name" value="Glutathione-S-Trfase_C_sf"/>
</dbReference>
<keyword evidence="4" id="KW-1185">Reference proteome</keyword>
<dbReference type="PROSITE" id="PS50405">
    <property type="entry name" value="GST_CTER"/>
    <property type="match status" value="1"/>
</dbReference>
<gene>
    <name evidence="3" type="primary">GUS1_1</name>
    <name evidence="3" type="ORF">Q9L58_008029</name>
</gene>
<reference evidence="3 4" key="1">
    <citation type="submission" date="2024-02" db="EMBL/GenBank/DDBJ databases">
        <title>Discinaceae phylogenomics.</title>
        <authorList>
            <person name="Dirks A.C."/>
            <person name="James T.Y."/>
        </authorList>
    </citation>
    <scope>NUCLEOTIDE SEQUENCE [LARGE SCALE GENOMIC DNA]</scope>
    <source>
        <strain evidence="3 4">ACD0624</strain>
    </source>
</reference>
<keyword evidence="3" id="KW-0436">Ligase</keyword>
<dbReference type="InterPro" id="IPR004046">
    <property type="entry name" value="GST_C"/>
</dbReference>
<dbReference type="SUPFAM" id="SSF47616">
    <property type="entry name" value="GST C-terminal domain-like"/>
    <property type="match status" value="1"/>
</dbReference>
<evidence type="ECO:0000313" key="3">
    <source>
        <dbReference type="EMBL" id="KAL0633073.1"/>
    </source>
</evidence>
<evidence type="ECO:0000259" key="2">
    <source>
        <dbReference type="PROSITE" id="PS50405"/>
    </source>
</evidence>
<dbReference type="Pfam" id="PF00043">
    <property type="entry name" value="GST_C"/>
    <property type="match status" value="1"/>
</dbReference>
<dbReference type="EC" id="6.1.1.17" evidence="3"/>
<dbReference type="EMBL" id="JBBBZM010000138">
    <property type="protein sequence ID" value="KAL0633073.1"/>
    <property type="molecule type" value="Genomic_DNA"/>
</dbReference>
<dbReference type="InterPro" id="IPR010987">
    <property type="entry name" value="Glutathione-S-Trfase_C-like"/>
</dbReference>